<organism evidence="2 3">
    <name type="scientific">Albula glossodonta</name>
    <name type="common">roundjaw bonefish</name>
    <dbReference type="NCBI Taxonomy" id="121402"/>
    <lineage>
        <taxon>Eukaryota</taxon>
        <taxon>Metazoa</taxon>
        <taxon>Chordata</taxon>
        <taxon>Craniata</taxon>
        <taxon>Vertebrata</taxon>
        <taxon>Euteleostomi</taxon>
        <taxon>Actinopterygii</taxon>
        <taxon>Neopterygii</taxon>
        <taxon>Teleostei</taxon>
        <taxon>Albuliformes</taxon>
        <taxon>Albulidae</taxon>
        <taxon>Albula</taxon>
    </lineage>
</organism>
<evidence type="ECO:0000313" key="3">
    <source>
        <dbReference type="Proteomes" id="UP000824540"/>
    </source>
</evidence>
<evidence type="ECO:0000313" key="2">
    <source>
        <dbReference type="EMBL" id="KAG9343322.1"/>
    </source>
</evidence>
<comment type="caution">
    <text evidence="2">The sequence shown here is derived from an EMBL/GenBank/DDBJ whole genome shotgun (WGS) entry which is preliminary data.</text>
</comment>
<name>A0A8T2P0Z6_9TELE</name>
<gene>
    <name evidence="2" type="ORF">JZ751_014303</name>
</gene>
<evidence type="ECO:0000256" key="1">
    <source>
        <dbReference type="SAM" id="MobiDB-lite"/>
    </source>
</evidence>
<protein>
    <submittedName>
        <fullName evidence="2">Uncharacterized protein</fullName>
    </submittedName>
</protein>
<dbReference type="AlphaFoldDB" id="A0A8T2P0Z6"/>
<accession>A0A8T2P0Z6</accession>
<dbReference type="Proteomes" id="UP000824540">
    <property type="component" value="Unassembled WGS sequence"/>
</dbReference>
<proteinExistence type="predicted"/>
<dbReference type="EMBL" id="JAFBMS010000024">
    <property type="protein sequence ID" value="KAG9343322.1"/>
    <property type="molecule type" value="Genomic_DNA"/>
</dbReference>
<sequence>MEGPLLCRPEAKGRLRVEQPAGTHEEVHTLLCRTPAPTPNLQTCLDILTPHTQHHVPRATEAWQMIYQSALFLSLGVVRPCPGLVLSQLQDKAESLELSLHSQSHVEEDQWEEPAQSCY</sequence>
<keyword evidence="3" id="KW-1185">Reference proteome</keyword>
<reference evidence="2" key="1">
    <citation type="thesis" date="2021" institute="BYU ScholarsArchive" country="Provo, UT, USA">
        <title>Applications of and Algorithms for Genome Assembly and Genomic Analyses with an Emphasis on Marine Teleosts.</title>
        <authorList>
            <person name="Pickett B.D."/>
        </authorList>
    </citation>
    <scope>NUCLEOTIDE SEQUENCE</scope>
    <source>
        <strain evidence="2">HI-2016</strain>
    </source>
</reference>
<feature type="region of interest" description="Disordered" evidence="1">
    <location>
        <begin position="100"/>
        <end position="119"/>
    </location>
</feature>